<evidence type="ECO:0000313" key="3">
    <source>
        <dbReference type="EMBL" id="KAF2899644.1"/>
    </source>
</evidence>
<dbReference type="InterPro" id="IPR000477">
    <property type="entry name" value="RT_dom"/>
</dbReference>
<dbReference type="Pfam" id="PF00078">
    <property type="entry name" value="RVT_1"/>
    <property type="match status" value="1"/>
</dbReference>
<accession>A0A8K0D882</accession>
<name>A0A8K0D882_IGNLU</name>
<proteinExistence type="predicted"/>
<reference evidence="3" key="1">
    <citation type="submission" date="2019-08" db="EMBL/GenBank/DDBJ databases">
        <title>The genome of the North American firefly Photinus pyralis.</title>
        <authorList>
            <consortium name="Photinus pyralis genome working group"/>
            <person name="Fallon T.R."/>
            <person name="Sander Lower S.E."/>
            <person name="Weng J.-K."/>
        </authorList>
    </citation>
    <scope>NUCLEOTIDE SEQUENCE</scope>
    <source>
        <strain evidence="3">TRF0915ILg1</strain>
        <tissue evidence="3">Whole body</tissue>
    </source>
</reference>
<evidence type="ECO:0000256" key="1">
    <source>
        <dbReference type="SAM" id="MobiDB-lite"/>
    </source>
</evidence>
<feature type="domain" description="Reverse transcriptase" evidence="2">
    <location>
        <begin position="37"/>
        <end position="116"/>
    </location>
</feature>
<organism evidence="3 4">
    <name type="scientific">Ignelater luminosus</name>
    <name type="common">Cucubano</name>
    <name type="synonym">Pyrophorus luminosus</name>
    <dbReference type="NCBI Taxonomy" id="2038154"/>
    <lineage>
        <taxon>Eukaryota</taxon>
        <taxon>Metazoa</taxon>
        <taxon>Ecdysozoa</taxon>
        <taxon>Arthropoda</taxon>
        <taxon>Hexapoda</taxon>
        <taxon>Insecta</taxon>
        <taxon>Pterygota</taxon>
        <taxon>Neoptera</taxon>
        <taxon>Endopterygota</taxon>
        <taxon>Coleoptera</taxon>
        <taxon>Polyphaga</taxon>
        <taxon>Elateriformia</taxon>
        <taxon>Elateroidea</taxon>
        <taxon>Elateridae</taxon>
        <taxon>Agrypninae</taxon>
        <taxon>Pyrophorini</taxon>
        <taxon>Ignelater</taxon>
    </lineage>
</organism>
<dbReference type="EMBL" id="VTPC01002706">
    <property type="protein sequence ID" value="KAF2899644.1"/>
    <property type="molecule type" value="Genomic_DNA"/>
</dbReference>
<keyword evidence="4" id="KW-1185">Reference proteome</keyword>
<dbReference type="PANTHER" id="PTHR47027:SF8">
    <property type="entry name" value="RIBONUCLEASE H"/>
    <property type="match status" value="1"/>
</dbReference>
<evidence type="ECO:0000313" key="4">
    <source>
        <dbReference type="Proteomes" id="UP000801492"/>
    </source>
</evidence>
<feature type="region of interest" description="Disordered" evidence="1">
    <location>
        <begin position="225"/>
        <end position="246"/>
    </location>
</feature>
<dbReference type="Proteomes" id="UP000801492">
    <property type="component" value="Unassembled WGS sequence"/>
</dbReference>
<dbReference type="PANTHER" id="PTHR47027">
    <property type="entry name" value="REVERSE TRANSCRIPTASE DOMAIN-CONTAINING PROTEIN"/>
    <property type="match status" value="1"/>
</dbReference>
<evidence type="ECO:0000259" key="2">
    <source>
        <dbReference type="Pfam" id="PF00078"/>
    </source>
</evidence>
<dbReference type="AlphaFoldDB" id="A0A8K0D882"/>
<protein>
    <recommendedName>
        <fullName evidence="2">Reverse transcriptase domain-containing protein</fullName>
    </recommendedName>
</protein>
<sequence>MDDMNAKIGKGREDSIIGDIALANQNDRGDRFARFCAKALDRVQHDKLLQTLKTAEVDDKDIRIIENLYWHQSANVQVGNQLTNEIEIKRGVRQGCILSPLLFNLHFEQICKEALDDTKAGIIINGQSIPIPQEVKNLLAVTDLNSSNFNKDHNAEQLEEKTVNLRILDTFIPLDDLQSSEEEIDIETCLKIKYELSEALISLILKLREARKKIASRFVGQKGAHARTVPRNKESEIELQPPRCRS</sequence>
<dbReference type="OrthoDB" id="6768044at2759"/>
<comment type="caution">
    <text evidence="3">The sequence shown here is derived from an EMBL/GenBank/DDBJ whole genome shotgun (WGS) entry which is preliminary data.</text>
</comment>
<gene>
    <name evidence="3" type="ORF">ILUMI_06531</name>
</gene>